<dbReference type="OrthoDB" id="636773at2759"/>
<sequence length="365" mass="41811">MESEKKENKIEVLDVEPEDFKSLLGYLYLDKITLNENNVAALLYCSHKYMIPLLTKRCSAYLLSIVKPSNAIYLMSQTRFFDLPVFRDKCWEVIVRDSKSAFESESFAKIDFETLLDVLRNKDLNYPQIVAFNAAILWATAQLKLKLTEKYEKNPRILGPKIRSLLGRAIDHICFSKMSSEEMCDIVVPSGILSADEIVCIFVKITSSNKTLEKNPKNIKVPFESQSWKLNKYTLFNGSHINSGAYSFFSALGFKVHRTVKIIGLTVLSGQPRDVLHINIKKNGTCCGKALFVCNDETPQQVYIKFTNEIILERDVEYKATAGCSFNKFNYYVKNEEPYFSPIFSITALPQNYNYITDIHYLAFS</sequence>
<dbReference type="Gene3D" id="1.25.40.420">
    <property type="match status" value="1"/>
</dbReference>
<dbReference type="Gene3D" id="3.30.710.10">
    <property type="entry name" value="Potassium Channel Kv1.1, Chain A"/>
    <property type="match status" value="1"/>
</dbReference>
<evidence type="ECO:0000313" key="2">
    <source>
        <dbReference type="Proteomes" id="UP000675881"/>
    </source>
</evidence>
<reference evidence="1" key="1">
    <citation type="submission" date="2021-02" db="EMBL/GenBank/DDBJ databases">
        <authorList>
            <person name="Bekaert M."/>
        </authorList>
    </citation>
    <scope>NUCLEOTIDE SEQUENCE</scope>
    <source>
        <strain evidence="1">IoA-00</strain>
    </source>
</reference>
<dbReference type="GO" id="GO:0005829">
    <property type="term" value="C:cytosol"/>
    <property type="evidence" value="ECO:0007669"/>
    <property type="project" value="TreeGrafter"/>
</dbReference>
<organism evidence="1 2">
    <name type="scientific">Lepeophtheirus salmonis</name>
    <name type="common">Salmon louse</name>
    <name type="synonym">Caligus salmonis</name>
    <dbReference type="NCBI Taxonomy" id="72036"/>
    <lineage>
        <taxon>Eukaryota</taxon>
        <taxon>Metazoa</taxon>
        <taxon>Ecdysozoa</taxon>
        <taxon>Arthropoda</taxon>
        <taxon>Crustacea</taxon>
        <taxon>Multicrustacea</taxon>
        <taxon>Hexanauplia</taxon>
        <taxon>Copepoda</taxon>
        <taxon>Siphonostomatoida</taxon>
        <taxon>Caligidae</taxon>
        <taxon>Lepeophtheirus</taxon>
    </lineage>
</organism>
<dbReference type="PANTHER" id="PTHR45774:SF3">
    <property type="entry name" value="BTB (POZ) DOMAIN-CONTAINING 2B-RELATED"/>
    <property type="match status" value="1"/>
</dbReference>
<dbReference type="Proteomes" id="UP000675881">
    <property type="component" value="Chromosome 3"/>
</dbReference>
<dbReference type="EMBL" id="HG994582">
    <property type="protein sequence ID" value="CAF2907219.1"/>
    <property type="molecule type" value="Genomic_DNA"/>
</dbReference>
<name>A0A7R8H6S0_LEPSM</name>
<gene>
    <name evidence="1" type="ORF">LSAA_7407</name>
</gene>
<evidence type="ECO:0000313" key="1">
    <source>
        <dbReference type="EMBL" id="CAF2907219.1"/>
    </source>
</evidence>
<keyword evidence="2" id="KW-1185">Reference proteome</keyword>
<dbReference type="SUPFAM" id="SSF54695">
    <property type="entry name" value="POZ domain"/>
    <property type="match status" value="1"/>
</dbReference>
<dbReference type="InterPro" id="IPR000210">
    <property type="entry name" value="BTB/POZ_dom"/>
</dbReference>
<dbReference type="InterPro" id="IPR011333">
    <property type="entry name" value="SKP1/BTB/POZ_sf"/>
</dbReference>
<proteinExistence type="predicted"/>
<accession>A0A7R8H6S0</accession>
<protein>
    <submittedName>
        <fullName evidence="1">BTBD3_6</fullName>
    </submittedName>
</protein>
<dbReference type="Pfam" id="PF00651">
    <property type="entry name" value="BTB"/>
    <property type="match status" value="1"/>
</dbReference>
<dbReference type="AlphaFoldDB" id="A0A7R8H6S0"/>
<dbReference type="PANTHER" id="PTHR45774">
    <property type="entry name" value="BTB/POZ DOMAIN-CONTAINING"/>
    <property type="match status" value="1"/>
</dbReference>
<dbReference type="GO" id="GO:0022008">
    <property type="term" value="P:neurogenesis"/>
    <property type="evidence" value="ECO:0007669"/>
    <property type="project" value="TreeGrafter"/>
</dbReference>